<evidence type="ECO:0000313" key="2">
    <source>
        <dbReference type="Proteomes" id="UP000294530"/>
    </source>
</evidence>
<sequence length="68" mass="7942">MKLPIILSQLRLLHKLVIRKYKRMPLRMLSYIQELTGGPHRTHIVLSYSKMKTIRATATSSVSNDFMQ</sequence>
<name>A0A976IES0_BRELC</name>
<dbReference type="KEGG" id="blac:94351896"/>
<organism evidence="1 2">
    <name type="scientific">Bremia lactucae</name>
    <name type="common">Lettuce downy mildew</name>
    <dbReference type="NCBI Taxonomy" id="4779"/>
    <lineage>
        <taxon>Eukaryota</taxon>
        <taxon>Sar</taxon>
        <taxon>Stramenopiles</taxon>
        <taxon>Oomycota</taxon>
        <taxon>Peronosporomycetes</taxon>
        <taxon>Peronosporales</taxon>
        <taxon>Peronosporaceae</taxon>
        <taxon>Bremia</taxon>
    </lineage>
</organism>
<keyword evidence="2" id="KW-1185">Reference proteome</keyword>
<comment type="caution">
    <text evidence="1">The sequence shown here is derived from an EMBL/GenBank/DDBJ whole genome shotgun (WGS) entry which is preliminary data.</text>
</comment>
<proteinExistence type="predicted"/>
<dbReference type="RefSeq" id="XP_067818650.1">
    <property type="nucleotide sequence ID" value="XM_067966225.1"/>
</dbReference>
<accession>A0A976IES0</accession>
<dbReference type="GeneID" id="94351896"/>
<evidence type="ECO:0000313" key="1">
    <source>
        <dbReference type="EMBL" id="TDH69151.1"/>
    </source>
</evidence>
<protein>
    <submittedName>
        <fullName evidence="1">Uncharacterized protein</fullName>
    </submittedName>
</protein>
<reference evidence="1 2" key="1">
    <citation type="journal article" date="2021" name="Genome Biol.">
        <title>AFLAP: assembly-free linkage analysis pipeline using k-mers from genome sequencing data.</title>
        <authorList>
            <person name="Fletcher K."/>
            <person name="Zhang L."/>
            <person name="Gil J."/>
            <person name="Han R."/>
            <person name="Cavanaugh K."/>
            <person name="Michelmore R."/>
        </authorList>
    </citation>
    <scope>NUCLEOTIDE SEQUENCE [LARGE SCALE GENOMIC DNA]</scope>
    <source>
        <strain evidence="1 2">SF5</strain>
    </source>
</reference>
<dbReference type="Proteomes" id="UP000294530">
    <property type="component" value="Unassembled WGS sequence"/>
</dbReference>
<gene>
    <name evidence="1" type="ORF">CCR75_008171</name>
</gene>
<dbReference type="EMBL" id="SHOA02000002">
    <property type="protein sequence ID" value="TDH69151.1"/>
    <property type="molecule type" value="Genomic_DNA"/>
</dbReference>
<dbReference type="AlphaFoldDB" id="A0A976IES0"/>